<reference evidence="1" key="2">
    <citation type="submission" date="2020-07" db="EMBL/GenBank/DDBJ databases">
        <authorList>
            <person name="Vera ALvarez R."/>
            <person name="Arias-Moreno D.M."/>
            <person name="Jimenez-Jacinto V."/>
            <person name="Jimenez-Bremont J.F."/>
            <person name="Swaminathan K."/>
            <person name="Moose S.P."/>
            <person name="Guerrero-Gonzalez M.L."/>
            <person name="Marino-Ramirez L."/>
            <person name="Landsman D."/>
            <person name="Rodriguez-Kessler M."/>
            <person name="Delgado-Sanchez P."/>
        </authorList>
    </citation>
    <scope>NUCLEOTIDE SEQUENCE</scope>
    <source>
        <tissue evidence="1">Cladode</tissue>
    </source>
</reference>
<protein>
    <submittedName>
        <fullName evidence="1">Uncharacterized protein</fullName>
    </submittedName>
</protein>
<name>A0A7C9E9G4_OPUST</name>
<dbReference type="EMBL" id="GISG01216227">
    <property type="protein sequence ID" value="MBA4662540.1"/>
    <property type="molecule type" value="Transcribed_RNA"/>
</dbReference>
<accession>A0A7C9E9G4</accession>
<sequence length="99" mass="11012">MWDCLPPVKVNVHNFTIFYSFLDLIPQSLANKGRRNGDILDIIILSTPLFRSVHCNQGLNSIVCYKHSSSSALLCIPCLQGEITFSTIDKKEDGMTPGL</sequence>
<proteinExistence type="predicted"/>
<reference evidence="1" key="1">
    <citation type="journal article" date="2013" name="J. Plant Res.">
        <title>Effect of fungi and light on seed germination of three Opuntia species from semiarid lands of central Mexico.</title>
        <authorList>
            <person name="Delgado-Sanchez P."/>
            <person name="Jimenez-Bremont J.F."/>
            <person name="Guerrero-Gonzalez Mde L."/>
            <person name="Flores J."/>
        </authorList>
    </citation>
    <scope>NUCLEOTIDE SEQUENCE</scope>
    <source>
        <tissue evidence="1">Cladode</tissue>
    </source>
</reference>
<organism evidence="1">
    <name type="scientific">Opuntia streptacantha</name>
    <name type="common">Prickly pear cactus</name>
    <name type="synonym">Opuntia cardona</name>
    <dbReference type="NCBI Taxonomy" id="393608"/>
    <lineage>
        <taxon>Eukaryota</taxon>
        <taxon>Viridiplantae</taxon>
        <taxon>Streptophyta</taxon>
        <taxon>Embryophyta</taxon>
        <taxon>Tracheophyta</taxon>
        <taxon>Spermatophyta</taxon>
        <taxon>Magnoliopsida</taxon>
        <taxon>eudicotyledons</taxon>
        <taxon>Gunneridae</taxon>
        <taxon>Pentapetalae</taxon>
        <taxon>Caryophyllales</taxon>
        <taxon>Cactineae</taxon>
        <taxon>Cactaceae</taxon>
        <taxon>Opuntioideae</taxon>
        <taxon>Opuntia</taxon>
    </lineage>
</organism>
<evidence type="ECO:0000313" key="1">
    <source>
        <dbReference type="EMBL" id="MBA4662540.1"/>
    </source>
</evidence>
<dbReference type="AlphaFoldDB" id="A0A7C9E9G4"/>